<proteinExistence type="predicted"/>
<evidence type="ECO:0000313" key="3">
    <source>
        <dbReference type="EMBL" id="MEI4281120.1"/>
    </source>
</evidence>
<dbReference type="RefSeq" id="WP_336392961.1">
    <property type="nucleotide sequence ID" value="NZ_JBAPLV010000037.1"/>
</dbReference>
<protein>
    <submittedName>
        <fullName evidence="3">DUF1992 domain-containing protein</fullName>
    </submittedName>
</protein>
<comment type="caution">
    <text evidence="3">The sequence shown here is derived from an EMBL/GenBank/DDBJ whole genome shotgun (WGS) entry which is preliminary data.</text>
</comment>
<feature type="compositionally biased region" description="Pro residues" evidence="1">
    <location>
        <begin position="134"/>
        <end position="148"/>
    </location>
</feature>
<keyword evidence="4" id="KW-1185">Reference proteome</keyword>
<reference evidence="3 4" key="1">
    <citation type="submission" date="2024-03" db="EMBL/GenBank/DDBJ databases">
        <title>Draft genome sequence of Klenkia terrae.</title>
        <authorList>
            <person name="Duangmal K."/>
            <person name="Chantavorakit T."/>
        </authorList>
    </citation>
    <scope>NUCLEOTIDE SEQUENCE [LARGE SCALE GENOMIC DNA]</scope>
    <source>
        <strain evidence="3 4">JCM 17786</strain>
    </source>
</reference>
<evidence type="ECO:0000313" key="4">
    <source>
        <dbReference type="Proteomes" id="UP001373496"/>
    </source>
</evidence>
<gene>
    <name evidence="3" type="ORF">UXQ13_21795</name>
</gene>
<name>A0ABU8EBV6_9ACTN</name>
<dbReference type="EMBL" id="JBAPLV010000037">
    <property type="protein sequence ID" value="MEI4281120.1"/>
    <property type="molecule type" value="Genomic_DNA"/>
</dbReference>
<feature type="domain" description="DnaJ homologue subfamily C member 28 conserved" evidence="2">
    <location>
        <begin position="14"/>
        <end position="82"/>
    </location>
</feature>
<dbReference type="Pfam" id="PF09350">
    <property type="entry name" value="DJC28_CD"/>
    <property type="match status" value="1"/>
</dbReference>
<feature type="region of interest" description="Disordered" evidence="1">
    <location>
        <begin position="131"/>
        <end position="158"/>
    </location>
</feature>
<evidence type="ECO:0000259" key="2">
    <source>
        <dbReference type="Pfam" id="PF09350"/>
    </source>
</evidence>
<evidence type="ECO:0000256" key="1">
    <source>
        <dbReference type="SAM" id="MobiDB-lite"/>
    </source>
</evidence>
<sequence>MTERKPDGMSVETWVEHQIRTAAERGAFADLPGSGKPLPKRDGPEDAYAWALAWARRQEPDASFLPPSLALGRERDDLPGRLAALTSEERVRAAVREFNDRVAAAWRTPLDGPPLVVRMHDEEERVAEWWASRPPAPDPEPAPAPEPPAARRWWRRRR</sequence>
<organism evidence="3 4">
    <name type="scientific">Klenkia terrae</name>
    <dbReference type="NCBI Taxonomy" id="1052259"/>
    <lineage>
        <taxon>Bacteria</taxon>
        <taxon>Bacillati</taxon>
        <taxon>Actinomycetota</taxon>
        <taxon>Actinomycetes</taxon>
        <taxon>Geodermatophilales</taxon>
        <taxon>Geodermatophilaceae</taxon>
        <taxon>Klenkia</taxon>
    </lineage>
</organism>
<accession>A0ABU8EBV6</accession>
<dbReference type="InterPro" id="IPR018961">
    <property type="entry name" value="DnaJ_homolog_subfam-C_membr-28"/>
</dbReference>
<dbReference type="Proteomes" id="UP001373496">
    <property type="component" value="Unassembled WGS sequence"/>
</dbReference>